<dbReference type="Pfam" id="PF00069">
    <property type="entry name" value="Pkinase"/>
    <property type="match status" value="1"/>
</dbReference>
<feature type="region of interest" description="Disordered" evidence="8">
    <location>
        <begin position="444"/>
        <end position="489"/>
    </location>
</feature>
<dbReference type="EC" id="2.7.11.1" evidence="1"/>
<feature type="region of interest" description="Disordered" evidence="8">
    <location>
        <begin position="1"/>
        <end position="112"/>
    </location>
</feature>
<keyword evidence="5" id="KW-0418">Kinase</keyword>
<feature type="compositionally biased region" description="Pro residues" evidence="8">
    <location>
        <begin position="53"/>
        <end position="73"/>
    </location>
</feature>
<dbReference type="Gene3D" id="3.30.200.20">
    <property type="entry name" value="Phosphorylase Kinase, domain 1"/>
    <property type="match status" value="1"/>
</dbReference>
<dbReference type="SUPFAM" id="SSF48452">
    <property type="entry name" value="TPR-like"/>
    <property type="match status" value="1"/>
</dbReference>
<dbReference type="PROSITE" id="PS00107">
    <property type="entry name" value="PROTEIN_KINASE_ATP"/>
    <property type="match status" value="1"/>
</dbReference>
<dbReference type="EMBL" id="JBEYXV010000003">
    <property type="protein sequence ID" value="MEU6820455.1"/>
    <property type="molecule type" value="Genomic_DNA"/>
</dbReference>
<dbReference type="Proteomes" id="UP001551176">
    <property type="component" value="Unassembled WGS sequence"/>
</dbReference>
<dbReference type="Gene3D" id="1.10.510.10">
    <property type="entry name" value="Transferase(Phosphotransferase) domain 1"/>
    <property type="match status" value="1"/>
</dbReference>
<dbReference type="PROSITE" id="PS50011">
    <property type="entry name" value="PROTEIN_KINASE_DOM"/>
    <property type="match status" value="1"/>
</dbReference>
<proteinExistence type="predicted"/>
<evidence type="ECO:0000259" key="9">
    <source>
        <dbReference type="PROSITE" id="PS50011"/>
    </source>
</evidence>
<sequence length="832" mass="88934">MTAVRSCPHPGCTGTVTPTGYCLASGERVDPDTGLHSAASPEEAAGAALPGPRTGPGPESPSAPTPALTPAPASPSGQESSQHWIVDPGATANPPRPARVALPPEHPDPTVLPEITLLDRADSDDGEPAAPDALSGLPLPPGTLLAGQYRLVRPLGYGGMGEVCLAHDTKVDDRAVAVKMLHAELAADSYSLLEGERKELVELNHDGFIRVFNYGHHAGVGDFLVLQYVDGLNLEEVRARAHEHPEEFGGTRFLEFVLAYGVRTLAALAHLHAPERGKVYGDLKPPNVMHDGSTTKLVDVGSVRRAGAPGLTTALYRAPSVGAHGESAPQDDLFSLGETLRTLCGIGATRHDLADLAALAPLDDATGDHRGLGLVSLARALRRATRTARAGRFATAREMDDQLRGVFRELRSLRTGAETFEPSPLFLQSAYALDGGLGAAPEVSRWAAPPSAPRHPAPDPAEVARRLPVPRPDPDDDHHGELSRLSDDDPEALLQHTGDWRDSPEVHLLRCRLRIRVALRRDDGELTGAETALALAEDAIGPANGPHDWRLDWHRGLLALARSRVPEARGHFDRVYAAIPGEYAPKLALGYCAEQLGRRHEALTFYEAVRLRNPSLGSAAFGAVRARLALGGPDALTDAIAALDAVPQHSRHRTAARTAAVRIRVDHARDADGLGAAVRALAQLFSAHGLTDEQSRVRMKAEVWGAAHRLLGEGESEGEEPDGRDAGPGGGADSPRMTAAQLRAVAAHADPLLEFPADGRALRTDLSRFYRVLAHQAARDAPYTDTGIPLAEILLDRAYAVRPFGLLHSRFGKDFPWLGKKIRNRPPRSAWK</sequence>
<evidence type="ECO:0000256" key="3">
    <source>
        <dbReference type="ARBA" id="ARBA00022679"/>
    </source>
</evidence>
<evidence type="ECO:0000256" key="1">
    <source>
        <dbReference type="ARBA" id="ARBA00012513"/>
    </source>
</evidence>
<gene>
    <name evidence="10" type="ORF">ABZ921_07485</name>
</gene>
<dbReference type="Pfam" id="PF16918">
    <property type="entry name" value="PknG_TPR"/>
    <property type="match status" value="1"/>
</dbReference>
<evidence type="ECO:0000256" key="8">
    <source>
        <dbReference type="SAM" id="MobiDB-lite"/>
    </source>
</evidence>
<protein>
    <recommendedName>
        <fullName evidence="1">non-specific serine/threonine protein kinase</fullName>
        <ecNumber evidence="1">2.7.11.1</ecNumber>
    </recommendedName>
</protein>
<keyword evidence="6 7" id="KW-0067">ATP-binding</keyword>
<evidence type="ECO:0000256" key="5">
    <source>
        <dbReference type="ARBA" id="ARBA00022777"/>
    </source>
</evidence>
<evidence type="ECO:0000313" key="10">
    <source>
        <dbReference type="EMBL" id="MEU6820455.1"/>
    </source>
</evidence>
<dbReference type="InterPro" id="IPR031636">
    <property type="entry name" value="PknG_TPR"/>
</dbReference>
<dbReference type="InterPro" id="IPR017441">
    <property type="entry name" value="Protein_kinase_ATP_BS"/>
</dbReference>
<evidence type="ECO:0000256" key="7">
    <source>
        <dbReference type="PROSITE-ProRule" id="PRU10141"/>
    </source>
</evidence>
<accession>A0ABV3BHG3</accession>
<dbReference type="PANTHER" id="PTHR43289:SF6">
    <property type="entry name" value="SERINE_THREONINE-PROTEIN KINASE NEKL-3"/>
    <property type="match status" value="1"/>
</dbReference>
<reference evidence="10 11" key="1">
    <citation type="submission" date="2024-06" db="EMBL/GenBank/DDBJ databases">
        <title>The Natural Products Discovery Center: Release of the First 8490 Sequenced Strains for Exploring Actinobacteria Biosynthetic Diversity.</title>
        <authorList>
            <person name="Kalkreuter E."/>
            <person name="Kautsar S.A."/>
            <person name="Yang D."/>
            <person name="Bader C.D."/>
            <person name="Teijaro C.N."/>
            <person name="Fluegel L."/>
            <person name="Davis C.M."/>
            <person name="Simpson J.R."/>
            <person name="Lauterbach L."/>
            <person name="Steele A.D."/>
            <person name="Gui C."/>
            <person name="Meng S."/>
            <person name="Li G."/>
            <person name="Viehrig K."/>
            <person name="Ye F."/>
            <person name="Su P."/>
            <person name="Kiefer A.F."/>
            <person name="Nichols A."/>
            <person name="Cepeda A.J."/>
            <person name="Yan W."/>
            <person name="Fan B."/>
            <person name="Jiang Y."/>
            <person name="Adhikari A."/>
            <person name="Zheng C.-J."/>
            <person name="Schuster L."/>
            <person name="Cowan T.M."/>
            <person name="Smanski M.J."/>
            <person name="Chevrette M.G."/>
            <person name="De Carvalho L.P.S."/>
            <person name="Shen B."/>
        </authorList>
    </citation>
    <scope>NUCLEOTIDE SEQUENCE [LARGE SCALE GENOMIC DNA]</scope>
    <source>
        <strain evidence="10 11">NPDC046838</strain>
    </source>
</reference>
<dbReference type="SMART" id="SM00220">
    <property type="entry name" value="S_TKc"/>
    <property type="match status" value="1"/>
</dbReference>
<dbReference type="InterPro" id="IPR011009">
    <property type="entry name" value="Kinase-like_dom_sf"/>
</dbReference>
<feature type="region of interest" description="Disordered" evidence="8">
    <location>
        <begin position="711"/>
        <end position="736"/>
    </location>
</feature>
<dbReference type="SUPFAM" id="SSF56112">
    <property type="entry name" value="Protein kinase-like (PK-like)"/>
    <property type="match status" value="1"/>
</dbReference>
<keyword evidence="4 7" id="KW-0547">Nucleotide-binding</keyword>
<comment type="caution">
    <text evidence="10">The sequence shown here is derived from an EMBL/GenBank/DDBJ whole genome shotgun (WGS) entry which is preliminary data.</text>
</comment>
<feature type="compositionally biased region" description="Low complexity" evidence="8">
    <location>
        <begin position="37"/>
        <end position="51"/>
    </location>
</feature>
<dbReference type="RefSeq" id="WP_359346001.1">
    <property type="nucleotide sequence ID" value="NZ_JBEYXV010000003.1"/>
</dbReference>
<feature type="domain" description="Protein kinase" evidence="9">
    <location>
        <begin position="149"/>
        <end position="426"/>
    </location>
</feature>
<keyword evidence="2" id="KW-0723">Serine/threonine-protein kinase</keyword>
<dbReference type="InterPro" id="IPR000719">
    <property type="entry name" value="Prot_kinase_dom"/>
</dbReference>
<feature type="compositionally biased region" description="Basic and acidic residues" evidence="8">
    <location>
        <begin position="472"/>
        <end position="487"/>
    </location>
</feature>
<evidence type="ECO:0000256" key="2">
    <source>
        <dbReference type="ARBA" id="ARBA00022527"/>
    </source>
</evidence>
<dbReference type="PANTHER" id="PTHR43289">
    <property type="entry name" value="MITOGEN-ACTIVATED PROTEIN KINASE KINASE KINASE 20-RELATED"/>
    <property type="match status" value="1"/>
</dbReference>
<organism evidence="10 11">
    <name type="scientific">Streptomyces atriruber</name>
    <dbReference type="NCBI Taxonomy" id="545121"/>
    <lineage>
        <taxon>Bacteria</taxon>
        <taxon>Bacillati</taxon>
        <taxon>Actinomycetota</taxon>
        <taxon>Actinomycetes</taxon>
        <taxon>Kitasatosporales</taxon>
        <taxon>Streptomycetaceae</taxon>
        <taxon>Streptomyces</taxon>
    </lineage>
</organism>
<feature type="binding site" evidence="7">
    <location>
        <position position="179"/>
    </location>
    <ligand>
        <name>ATP</name>
        <dbReference type="ChEBI" id="CHEBI:30616"/>
    </ligand>
</feature>
<keyword evidence="11" id="KW-1185">Reference proteome</keyword>
<evidence type="ECO:0000256" key="6">
    <source>
        <dbReference type="ARBA" id="ARBA00022840"/>
    </source>
</evidence>
<name>A0ABV3BHG3_9ACTN</name>
<evidence type="ECO:0000256" key="4">
    <source>
        <dbReference type="ARBA" id="ARBA00022741"/>
    </source>
</evidence>
<keyword evidence="3" id="KW-0808">Transferase</keyword>
<evidence type="ECO:0000313" key="11">
    <source>
        <dbReference type="Proteomes" id="UP001551176"/>
    </source>
</evidence>
<dbReference type="Gene3D" id="1.25.40.10">
    <property type="entry name" value="Tetratricopeptide repeat domain"/>
    <property type="match status" value="1"/>
</dbReference>
<dbReference type="InterPro" id="IPR011990">
    <property type="entry name" value="TPR-like_helical_dom_sf"/>
</dbReference>
<feature type="compositionally biased region" description="Pro residues" evidence="8">
    <location>
        <begin position="450"/>
        <end position="459"/>
    </location>
</feature>